<keyword evidence="4 10" id="KW-0812">Transmembrane</keyword>
<feature type="transmembrane region" description="Helical" evidence="10">
    <location>
        <begin position="64"/>
        <end position="83"/>
    </location>
</feature>
<dbReference type="GO" id="GO:0034626">
    <property type="term" value="P:fatty acid elongation, polyunsaturated fatty acid"/>
    <property type="evidence" value="ECO:0007669"/>
    <property type="project" value="TreeGrafter"/>
</dbReference>
<dbReference type="Proteomes" id="UP001162162">
    <property type="component" value="Unassembled WGS sequence"/>
</dbReference>
<comment type="catalytic activity">
    <reaction evidence="10">
        <text>a very-long-chain acyl-CoA + malonyl-CoA + H(+) = a very-long-chain 3-oxoacyl-CoA + CO2 + CoA</text>
        <dbReference type="Rhea" id="RHEA:32727"/>
        <dbReference type="ChEBI" id="CHEBI:15378"/>
        <dbReference type="ChEBI" id="CHEBI:16526"/>
        <dbReference type="ChEBI" id="CHEBI:57287"/>
        <dbReference type="ChEBI" id="CHEBI:57384"/>
        <dbReference type="ChEBI" id="CHEBI:90725"/>
        <dbReference type="ChEBI" id="CHEBI:90736"/>
        <dbReference type="EC" id="2.3.1.199"/>
    </reaction>
</comment>
<keyword evidence="2 10" id="KW-0444">Lipid biosynthesis</keyword>
<evidence type="ECO:0000256" key="8">
    <source>
        <dbReference type="ARBA" id="ARBA00023136"/>
    </source>
</evidence>
<dbReference type="GO" id="GO:0019367">
    <property type="term" value="P:fatty acid elongation, saturated fatty acid"/>
    <property type="evidence" value="ECO:0007669"/>
    <property type="project" value="TreeGrafter"/>
</dbReference>
<keyword evidence="8 10" id="KW-0472">Membrane</keyword>
<keyword evidence="5 10" id="KW-0276">Fatty acid metabolism</keyword>
<evidence type="ECO:0000256" key="6">
    <source>
        <dbReference type="ARBA" id="ARBA00022989"/>
    </source>
</evidence>
<keyword evidence="7 10" id="KW-0443">Lipid metabolism</keyword>
<accession>A0AAV8XU54</accession>
<dbReference type="EC" id="2.3.1.199" evidence="10"/>
<organism evidence="11 12">
    <name type="scientific">Aromia moschata</name>
    <dbReference type="NCBI Taxonomy" id="1265417"/>
    <lineage>
        <taxon>Eukaryota</taxon>
        <taxon>Metazoa</taxon>
        <taxon>Ecdysozoa</taxon>
        <taxon>Arthropoda</taxon>
        <taxon>Hexapoda</taxon>
        <taxon>Insecta</taxon>
        <taxon>Pterygota</taxon>
        <taxon>Neoptera</taxon>
        <taxon>Endopterygota</taxon>
        <taxon>Coleoptera</taxon>
        <taxon>Polyphaga</taxon>
        <taxon>Cucujiformia</taxon>
        <taxon>Chrysomeloidea</taxon>
        <taxon>Cerambycidae</taxon>
        <taxon>Cerambycinae</taxon>
        <taxon>Callichromatini</taxon>
        <taxon>Aromia</taxon>
    </lineage>
</organism>
<dbReference type="PANTHER" id="PTHR11157:SF113">
    <property type="entry name" value="ELONGATION OF VERY LONG CHAIN FATTY ACIDS PROTEIN"/>
    <property type="match status" value="1"/>
</dbReference>
<dbReference type="GO" id="GO:0009922">
    <property type="term" value="F:fatty acid elongase activity"/>
    <property type="evidence" value="ECO:0007669"/>
    <property type="project" value="UniProtKB-EC"/>
</dbReference>
<dbReference type="Pfam" id="PF01151">
    <property type="entry name" value="ELO"/>
    <property type="match status" value="1"/>
</dbReference>
<evidence type="ECO:0000256" key="4">
    <source>
        <dbReference type="ARBA" id="ARBA00022692"/>
    </source>
</evidence>
<evidence type="ECO:0000313" key="11">
    <source>
        <dbReference type="EMBL" id="KAJ8942636.1"/>
    </source>
</evidence>
<evidence type="ECO:0000256" key="3">
    <source>
        <dbReference type="ARBA" id="ARBA00022679"/>
    </source>
</evidence>
<keyword evidence="12" id="KW-1185">Reference proteome</keyword>
<comment type="similarity">
    <text evidence="10">Belongs to the ELO family.</text>
</comment>
<evidence type="ECO:0000256" key="5">
    <source>
        <dbReference type="ARBA" id="ARBA00022832"/>
    </source>
</evidence>
<dbReference type="AlphaFoldDB" id="A0AAV8XU54"/>
<keyword evidence="3 10" id="KW-0808">Transferase</keyword>
<evidence type="ECO:0000256" key="7">
    <source>
        <dbReference type="ARBA" id="ARBA00023098"/>
    </source>
</evidence>
<dbReference type="EMBL" id="JAPWTK010000318">
    <property type="protein sequence ID" value="KAJ8942636.1"/>
    <property type="molecule type" value="Genomic_DNA"/>
</dbReference>
<dbReference type="GO" id="GO:0030148">
    <property type="term" value="P:sphingolipid biosynthetic process"/>
    <property type="evidence" value="ECO:0007669"/>
    <property type="project" value="TreeGrafter"/>
</dbReference>
<sequence>MTSWLAMLVRRLNSLTEFNPRVQHWRMMRTPWPTLLVVLAYLLSLLSLTTYMKNRKPYNLTKIVRYYNIFQVVSCIGLIYMIATAGWTTGENSFTCQPIDYSENPKAMRILRAFYMAYFLKMIELVETVFFILRKKFNQVTGLHVYHHISTFMLAYVGTRFLGGGMLGIPVMLNCFIHVLMYFYYYLSTFGQKWQKILASWKPKLTLMQM</sequence>
<feature type="transmembrane region" description="Helical" evidence="10">
    <location>
        <begin position="145"/>
        <end position="163"/>
    </location>
</feature>
<dbReference type="GO" id="GO:0042761">
    <property type="term" value="P:very long-chain fatty acid biosynthetic process"/>
    <property type="evidence" value="ECO:0007669"/>
    <property type="project" value="TreeGrafter"/>
</dbReference>
<comment type="caution">
    <text evidence="11">The sequence shown here is derived from an EMBL/GenBank/DDBJ whole genome shotgun (WGS) entry which is preliminary data.</text>
</comment>
<dbReference type="PANTHER" id="PTHR11157">
    <property type="entry name" value="FATTY ACID ACYL TRANSFERASE-RELATED"/>
    <property type="match status" value="1"/>
</dbReference>
<dbReference type="GO" id="GO:0005789">
    <property type="term" value="C:endoplasmic reticulum membrane"/>
    <property type="evidence" value="ECO:0007669"/>
    <property type="project" value="TreeGrafter"/>
</dbReference>
<feature type="transmembrane region" description="Helical" evidence="10">
    <location>
        <begin position="169"/>
        <end position="187"/>
    </location>
</feature>
<evidence type="ECO:0000256" key="1">
    <source>
        <dbReference type="ARBA" id="ARBA00004141"/>
    </source>
</evidence>
<gene>
    <name evidence="11" type="ORF">NQ318_013349</name>
</gene>
<name>A0AAV8XU54_9CUCU</name>
<protein>
    <recommendedName>
        <fullName evidence="10">Elongation of very long chain fatty acids protein</fullName>
        <ecNumber evidence="10">2.3.1.199</ecNumber>
    </recommendedName>
    <alternativeName>
        <fullName evidence="10">Very-long-chain 3-oxoacyl-CoA synthase</fullName>
    </alternativeName>
</protein>
<evidence type="ECO:0000256" key="2">
    <source>
        <dbReference type="ARBA" id="ARBA00022516"/>
    </source>
</evidence>
<feature type="transmembrane region" description="Helical" evidence="10">
    <location>
        <begin position="113"/>
        <end position="133"/>
    </location>
</feature>
<proteinExistence type="inferred from homology"/>
<evidence type="ECO:0000256" key="9">
    <source>
        <dbReference type="ARBA" id="ARBA00023160"/>
    </source>
</evidence>
<dbReference type="InterPro" id="IPR002076">
    <property type="entry name" value="ELO_fam"/>
</dbReference>
<keyword evidence="6 10" id="KW-1133">Transmembrane helix</keyword>
<dbReference type="GO" id="GO:0034625">
    <property type="term" value="P:fatty acid elongation, monounsaturated fatty acid"/>
    <property type="evidence" value="ECO:0007669"/>
    <property type="project" value="TreeGrafter"/>
</dbReference>
<feature type="non-terminal residue" evidence="11">
    <location>
        <position position="210"/>
    </location>
</feature>
<evidence type="ECO:0000313" key="12">
    <source>
        <dbReference type="Proteomes" id="UP001162162"/>
    </source>
</evidence>
<evidence type="ECO:0000256" key="10">
    <source>
        <dbReference type="RuleBase" id="RU361115"/>
    </source>
</evidence>
<reference evidence="11" key="1">
    <citation type="journal article" date="2023" name="Insect Mol. Biol.">
        <title>Genome sequencing provides insights into the evolution of gene families encoding plant cell wall-degrading enzymes in longhorned beetles.</title>
        <authorList>
            <person name="Shin N.R."/>
            <person name="Okamura Y."/>
            <person name="Kirsch R."/>
            <person name="Pauchet Y."/>
        </authorList>
    </citation>
    <scope>NUCLEOTIDE SEQUENCE</scope>
    <source>
        <strain evidence="11">AMC_N1</strain>
    </source>
</reference>
<comment type="subcellular location">
    <subcellularLocation>
        <location evidence="1">Membrane</location>
        <topology evidence="1">Multi-pass membrane protein</topology>
    </subcellularLocation>
</comment>
<feature type="transmembrane region" description="Helical" evidence="10">
    <location>
        <begin position="32"/>
        <end position="52"/>
    </location>
</feature>
<keyword evidence="9 10" id="KW-0275">Fatty acid biosynthesis</keyword>